<evidence type="ECO:0000313" key="3">
    <source>
        <dbReference type="EMBL" id="QEG36041.1"/>
    </source>
</evidence>
<feature type="domain" description="Glycosyl transferase family 1" evidence="1">
    <location>
        <begin position="202"/>
        <end position="356"/>
    </location>
</feature>
<dbReference type="SUPFAM" id="SSF53756">
    <property type="entry name" value="UDP-Glycosyltransferase/glycogen phosphorylase"/>
    <property type="match status" value="1"/>
</dbReference>
<dbReference type="PANTHER" id="PTHR12526:SF630">
    <property type="entry name" value="GLYCOSYLTRANSFERASE"/>
    <property type="match status" value="1"/>
</dbReference>
<dbReference type="EC" id="2.4.1.250" evidence="3"/>
<dbReference type="GO" id="GO:0102710">
    <property type="term" value="F:D-inositol-3-phosphate glycosyltransferase activity"/>
    <property type="evidence" value="ECO:0007669"/>
    <property type="project" value="UniProtKB-EC"/>
</dbReference>
<dbReference type="OrthoDB" id="232381at2"/>
<dbReference type="AlphaFoldDB" id="A0A5B9QPI9"/>
<dbReference type="Pfam" id="PF00534">
    <property type="entry name" value="Glycos_transf_1"/>
    <property type="match status" value="1"/>
</dbReference>
<dbReference type="InterPro" id="IPR001296">
    <property type="entry name" value="Glyco_trans_1"/>
</dbReference>
<organism evidence="3 4">
    <name type="scientific">Bythopirellula goksoeyrii</name>
    <dbReference type="NCBI Taxonomy" id="1400387"/>
    <lineage>
        <taxon>Bacteria</taxon>
        <taxon>Pseudomonadati</taxon>
        <taxon>Planctomycetota</taxon>
        <taxon>Planctomycetia</taxon>
        <taxon>Pirellulales</taxon>
        <taxon>Lacipirellulaceae</taxon>
        <taxon>Bythopirellula</taxon>
    </lineage>
</organism>
<reference evidence="3 4" key="1">
    <citation type="submission" date="2019-08" db="EMBL/GenBank/DDBJ databases">
        <title>Deep-cultivation of Planctomycetes and their phenomic and genomic characterization uncovers novel biology.</title>
        <authorList>
            <person name="Wiegand S."/>
            <person name="Jogler M."/>
            <person name="Boedeker C."/>
            <person name="Pinto D."/>
            <person name="Vollmers J."/>
            <person name="Rivas-Marin E."/>
            <person name="Kohn T."/>
            <person name="Peeters S.H."/>
            <person name="Heuer A."/>
            <person name="Rast P."/>
            <person name="Oberbeckmann S."/>
            <person name="Bunk B."/>
            <person name="Jeske O."/>
            <person name="Meyerdierks A."/>
            <person name="Storesund J.E."/>
            <person name="Kallscheuer N."/>
            <person name="Luecker S."/>
            <person name="Lage O.M."/>
            <person name="Pohl T."/>
            <person name="Merkel B.J."/>
            <person name="Hornburger P."/>
            <person name="Mueller R.-W."/>
            <person name="Bruemmer F."/>
            <person name="Labrenz M."/>
            <person name="Spormann A.M."/>
            <person name="Op den Camp H."/>
            <person name="Overmann J."/>
            <person name="Amann R."/>
            <person name="Jetten M.S.M."/>
            <person name="Mascher T."/>
            <person name="Medema M.H."/>
            <person name="Devos D.P."/>
            <person name="Kaster A.-K."/>
            <person name="Ovreas L."/>
            <person name="Rohde M."/>
            <person name="Galperin M.Y."/>
            <person name="Jogler C."/>
        </authorList>
    </citation>
    <scope>NUCLEOTIDE SEQUENCE [LARGE SCALE GENOMIC DNA]</scope>
    <source>
        <strain evidence="3 4">Pr1d</strain>
    </source>
</reference>
<feature type="domain" description="Glycosyltransferase subfamily 4-like N-terminal" evidence="2">
    <location>
        <begin position="30"/>
        <end position="192"/>
    </location>
</feature>
<sequence length="379" mass="41734">MSTDSSESSCPEEVYRSKATICVALYSFDVGGSERLGLDLVKYYAEHGANVVCCATRRGLGPLVSIVKSLRIPYLALDLENRTRFGRALSRFLLMRWLVNHRVTCIHAQHFSVYADVHAPAVAAGIKNRIVTEHTAEPLLNDRKYAKLTARFAHKATSVVAINQVVKDALCHVSGIPASDVLLIENGIDTRRFTPGDIRSSGQIRIVWMGRLHPDKDILTALSAFQEATIATNLELRLFIVGDGQERKKAEKFVDINNLGTKVVFEGELNDPLPILQQADFFLMSSRTEGTPLVILEALSCGLPVVATAVGGIPNTITEEVGLLAPAENPSALARCILILAKDRELRLKMGKKAREIAEFTFSVERMAKTYTKLYANLE</sequence>
<proteinExistence type="predicted"/>
<dbReference type="InterPro" id="IPR028098">
    <property type="entry name" value="Glyco_trans_4-like_N"/>
</dbReference>
<evidence type="ECO:0000259" key="2">
    <source>
        <dbReference type="Pfam" id="PF13439"/>
    </source>
</evidence>
<evidence type="ECO:0000313" key="4">
    <source>
        <dbReference type="Proteomes" id="UP000323917"/>
    </source>
</evidence>
<name>A0A5B9QPI9_9BACT</name>
<dbReference type="PANTHER" id="PTHR12526">
    <property type="entry name" value="GLYCOSYLTRANSFERASE"/>
    <property type="match status" value="1"/>
</dbReference>
<dbReference type="CDD" id="cd03801">
    <property type="entry name" value="GT4_PimA-like"/>
    <property type="match status" value="1"/>
</dbReference>
<accession>A0A5B9QPI9</accession>
<keyword evidence="4" id="KW-1185">Reference proteome</keyword>
<keyword evidence="3" id="KW-0328">Glycosyltransferase</keyword>
<dbReference type="Proteomes" id="UP000323917">
    <property type="component" value="Chromosome"/>
</dbReference>
<dbReference type="EMBL" id="CP042913">
    <property type="protein sequence ID" value="QEG36041.1"/>
    <property type="molecule type" value="Genomic_DNA"/>
</dbReference>
<evidence type="ECO:0000259" key="1">
    <source>
        <dbReference type="Pfam" id="PF00534"/>
    </source>
</evidence>
<dbReference type="KEGG" id="bgok:Pr1d_33500"/>
<protein>
    <submittedName>
        <fullName evidence="3">D-inositol 3-phosphate glycosyltransferase</fullName>
        <ecNumber evidence="3">2.4.1.250</ecNumber>
    </submittedName>
</protein>
<keyword evidence="3" id="KW-0808">Transferase</keyword>
<dbReference type="Gene3D" id="3.40.50.2000">
    <property type="entry name" value="Glycogen Phosphorylase B"/>
    <property type="match status" value="2"/>
</dbReference>
<dbReference type="RefSeq" id="WP_148074459.1">
    <property type="nucleotide sequence ID" value="NZ_CP042913.1"/>
</dbReference>
<gene>
    <name evidence="3" type="primary">mshA_5</name>
    <name evidence="3" type="ORF">Pr1d_33500</name>
</gene>
<dbReference type="Pfam" id="PF13439">
    <property type="entry name" value="Glyco_transf_4"/>
    <property type="match status" value="1"/>
</dbReference>